<comment type="caution">
    <text evidence="2">The sequence shown here is derived from an EMBL/GenBank/DDBJ whole genome shotgun (WGS) entry which is preliminary data.</text>
</comment>
<reference evidence="2 3" key="1">
    <citation type="submission" date="2019-03" db="EMBL/GenBank/DDBJ databases">
        <title>Subsurface microbial communities from deep shales in Ohio and West Virginia, USA.</title>
        <authorList>
            <person name="Wrighton K."/>
        </authorList>
    </citation>
    <scope>NUCLEOTIDE SEQUENCE [LARGE SCALE GENOMIC DNA]</scope>
    <source>
        <strain evidence="2 3">MSL9.2</strain>
    </source>
</reference>
<organism evidence="2 3">
    <name type="scientific">Halanaerobium saccharolyticum</name>
    <dbReference type="NCBI Taxonomy" id="43595"/>
    <lineage>
        <taxon>Bacteria</taxon>
        <taxon>Bacillati</taxon>
        <taxon>Bacillota</taxon>
        <taxon>Clostridia</taxon>
        <taxon>Halanaerobiales</taxon>
        <taxon>Halanaerobiaceae</taxon>
        <taxon>Halanaerobium</taxon>
    </lineage>
</organism>
<dbReference type="InterPro" id="IPR036163">
    <property type="entry name" value="HMA_dom_sf"/>
</dbReference>
<sequence>MKKTIIIEGMSCEHCEMHTKEELEKIDGIVFVTVDAEKGEAVVELEKEVTEFKLKVVLKKLIISILQLYKVKNFNLNIHNRGIIFKLGR</sequence>
<dbReference type="PROSITE" id="PS50846">
    <property type="entry name" value="HMA_2"/>
    <property type="match status" value="1"/>
</dbReference>
<feature type="domain" description="HMA" evidence="1">
    <location>
        <begin position="1"/>
        <end position="66"/>
    </location>
</feature>
<dbReference type="SUPFAM" id="SSF55008">
    <property type="entry name" value="HMA, heavy metal-associated domain"/>
    <property type="match status" value="1"/>
</dbReference>
<proteinExistence type="predicted"/>
<dbReference type="Gene3D" id="3.30.70.100">
    <property type="match status" value="1"/>
</dbReference>
<dbReference type="RefSeq" id="WP_243834345.1">
    <property type="nucleotide sequence ID" value="NZ_SODA01000024.1"/>
</dbReference>
<dbReference type="AlphaFoldDB" id="A0A4R7YTI9"/>
<dbReference type="Proteomes" id="UP000294697">
    <property type="component" value="Unassembled WGS sequence"/>
</dbReference>
<dbReference type="GO" id="GO:0046872">
    <property type="term" value="F:metal ion binding"/>
    <property type="evidence" value="ECO:0007669"/>
    <property type="project" value="InterPro"/>
</dbReference>
<name>A0A4R7YTI9_9FIRM</name>
<evidence type="ECO:0000313" key="3">
    <source>
        <dbReference type="Proteomes" id="UP000294697"/>
    </source>
</evidence>
<accession>A0A4R7YTI9</accession>
<evidence type="ECO:0000313" key="2">
    <source>
        <dbReference type="EMBL" id="TDW00935.1"/>
    </source>
</evidence>
<dbReference type="InterPro" id="IPR006121">
    <property type="entry name" value="HMA_dom"/>
</dbReference>
<dbReference type="Pfam" id="PF00403">
    <property type="entry name" value="HMA"/>
    <property type="match status" value="1"/>
</dbReference>
<protein>
    <submittedName>
        <fullName evidence="2">Copper chaperone CopZ</fullName>
    </submittedName>
</protein>
<dbReference type="EMBL" id="SODA01000024">
    <property type="protein sequence ID" value="TDW00935.1"/>
    <property type="molecule type" value="Genomic_DNA"/>
</dbReference>
<dbReference type="CDD" id="cd00371">
    <property type="entry name" value="HMA"/>
    <property type="match status" value="1"/>
</dbReference>
<gene>
    <name evidence="2" type="ORF">C8C77_12450</name>
</gene>
<evidence type="ECO:0000259" key="1">
    <source>
        <dbReference type="PROSITE" id="PS50846"/>
    </source>
</evidence>